<sequence length="72" mass="7776">MQKSSETVEVLPFSFWLNPNVVPYLRSESVAASGKAEGASDGVQIPFNKAPLESAVLATESEKHGRNTNISR</sequence>
<gene>
    <name evidence="1" type="ORF">RAE19_07790</name>
</gene>
<keyword evidence="2" id="KW-1185">Reference proteome</keyword>
<evidence type="ECO:0000313" key="2">
    <source>
        <dbReference type="Proteomes" id="UP001321700"/>
    </source>
</evidence>
<name>A0ABU3KLJ9_9BURK</name>
<dbReference type="EMBL" id="JAVBIK010000001">
    <property type="protein sequence ID" value="MDT7518607.1"/>
    <property type="molecule type" value="Genomic_DNA"/>
</dbReference>
<protein>
    <submittedName>
        <fullName evidence="1">Uncharacterized protein</fullName>
    </submittedName>
</protein>
<dbReference type="Proteomes" id="UP001321700">
    <property type="component" value="Unassembled WGS sequence"/>
</dbReference>
<organism evidence="1 2">
    <name type="scientific">Rhodoferax potami</name>
    <dbReference type="NCBI Taxonomy" id="3068338"/>
    <lineage>
        <taxon>Bacteria</taxon>
        <taxon>Pseudomonadati</taxon>
        <taxon>Pseudomonadota</taxon>
        <taxon>Betaproteobacteria</taxon>
        <taxon>Burkholderiales</taxon>
        <taxon>Comamonadaceae</taxon>
        <taxon>Rhodoferax</taxon>
    </lineage>
</organism>
<dbReference type="RefSeq" id="WP_313874358.1">
    <property type="nucleotide sequence ID" value="NZ_JAVBIK010000001.1"/>
</dbReference>
<evidence type="ECO:0000313" key="1">
    <source>
        <dbReference type="EMBL" id="MDT7518607.1"/>
    </source>
</evidence>
<accession>A0ABU3KLJ9</accession>
<proteinExistence type="predicted"/>
<reference evidence="1 2" key="1">
    <citation type="submission" date="2023-08" db="EMBL/GenBank/DDBJ databases">
        <title>Rhodoferax potami sp. nov. and Rhodoferax mekongensis sp. nov., isolated from the Mekong River in Thailand.</title>
        <authorList>
            <person name="Kitikhun S."/>
            <person name="Charoenyingcharoen P."/>
            <person name="Siriarchawattana P."/>
            <person name="Likhitrattanapisal S."/>
            <person name="Nilsakha T."/>
            <person name="Chanpet A."/>
            <person name="Rattanawaree P."/>
            <person name="Ingsriswang S."/>
        </authorList>
    </citation>
    <scope>NUCLEOTIDE SEQUENCE [LARGE SCALE GENOMIC DNA]</scope>
    <source>
        <strain evidence="1 2">TBRC 17660</strain>
    </source>
</reference>
<comment type="caution">
    <text evidence="1">The sequence shown here is derived from an EMBL/GenBank/DDBJ whole genome shotgun (WGS) entry which is preliminary data.</text>
</comment>